<dbReference type="Proteomes" id="UP000799539">
    <property type="component" value="Unassembled WGS sequence"/>
</dbReference>
<sequence length="159" mass="17785">MQAWMTSSGPLSHDDVTSVPSHTEVSTSHILSTTARPVSFRLRQHHKDRPKAKGRIEPIVDTSVSIELSSAFGWLPLQIWQKAPLEIWFPHLRHTPKSSSSVVTEEDVNNTVELLSGVRPTFVVNSSVQSAPQAEEWHSLSHRRDVYTSVCSQAAYRSC</sequence>
<gene>
    <name evidence="2" type="ORF">CERZMDRAFT_86987</name>
</gene>
<evidence type="ECO:0000313" key="2">
    <source>
        <dbReference type="EMBL" id="KAF2209277.1"/>
    </source>
</evidence>
<reference evidence="2" key="1">
    <citation type="journal article" date="2020" name="Stud. Mycol.">
        <title>101 Dothideomycetes genomes: a test case for predicting lifestyles and emergence of pathogens.</title>
        <authorList>
            <person name="Haridas S."/>
            <person name="Albert R."/>
            <person name="Binder M."/>
            <person name="Bloem J."/>
            <person name="Labutti K."/>
            <person name="Salamov A."/>
            <person name="Andreopoulos B."/>
            <person name="Baker S."/>
            <person name="Barry K."/>
            <person name="Bills G."/>
            <person name="Bluhm B."/>
            <person name="Cannon C."/>
            <person name="Castanera R."/>
            <person name="Culley D."/>
            <person name="Daum C."/>
            <person name="Ezra D."/>
            <person name="Gonzalez J."/>
            <person name="Henrissat B."/>
            <person name="Kuo A."/>
            <person name="Liang C."/>
            <person name="Lipzen A."/>
            <person name="Lutzoni F."/>
            <person name="Magnuson J."/>
            <person name="Mondo S."/>
            <person name="Nolan M."/>
            <person name="Ohm R."/>
            <person name="Pangilinan J."/>
            <person name="Park H.-J."/>
            <person name="Ramirez L."/>
            <person name="Alfaro M."/>
            <person name="Sun H."/>
            <person name="Tritt A."/>
            <person name="Yoshinaga Y."/>
            <person name="Zwiers L.-H."/>
            <person name="Turgeon B."/>
            <person name="Goodwin S."/>
            <person name="Spatafora J."/>
            <person name="Crous P."/>
            <person name="Grigoriev I."/>
        </authorList>
    </citation>
    <scope>NUCLEOTIDE SEQUENCE</scope>
    <source>
        <strain evidence="2">SCOH1-5</strain>
    </source>
</reference>
<protein>
    <submittedName>
        <fullName evidence="2">Uncharacterized protein</fullName>
    </submittedName>
</protein>
<evidence type="ECO:0000256" key="1">
    <source>
        <dbReference type="SAM" id="MobiDB-lite"/>
    </source>
</evidence>
<feature type="compositionally biased region" description="Polar residues" evidence="1">
    <location>
        <begin position="1"/>
        <end position="10"/>
    </location>
</feature>
<keyword evidence="3" id="KW-1185">Reference proteome</keyword>
<accession>A0A6A6F8J3</accession>
<evidence type="ECO:0000313" key="3">
    <source>
        <dbReference type="Proteomes" id="UP000799539"/>
    </source>
</evidence>
<feature type="compositionally biased region" description="Polar residues" evidence="1">
    <location>
        <begin position="18"/>
        <end position="28"/>
    </location>
</feature>
<feature type="region of interest" description="Disordered" evidence="1">
    <location>
        <begin position="1"/>
        <end position="28"/>
    </location>
</feature>
<organism evidence="2 3">
    <name type="scientific">Cercospora zeae-maydis SCOH1-5</name>
    <dbReference type="NCBI Taxonomy" id="717836"/>
    <lineage>
        <taxon>Eukaryota</taxon>
        <taxon>Fungi</taxon>
        <taxon>Dikarya</taxon>
        <taxon>Ascomycota</taxon>
        <taxon>Pezizomycotina</taxon>
        <taxon>Dothideomycetes</taxon>
        <taxon>Dothideomycetidae</taxon>
        <taxon>Mycosphaerellales</taxon>
        <taxon>Mycosphaerellaceae</taxon>
        <taxon>Cercospora</taxon>
    </lineage>
</organism>
<proteinExistence type="predicted"/>
<dbReference type="AlphaFoldDB" id="A0A6A6F8J3"/>
<name>A0A6A6F8J3_9PEZI</name>
<dbReference type="EMBL" id="ML992687">
    <property type="protein sequence ID" value="KAF2209277.1"/>
    <property type="molecule type" value="Genomic_DNA"/>
</dbReference>